<keyword evidence="2 3" id="KW-0326">Glycosidase</keyword>
<dbReference type="Gene3D" id="3.20.20.80">
    <property type="entry name" value="Glycosidases"/>
    <property type="match status" value="1"/>
</dbReference>
<organism evidence="5 6">
    <name type="scientific">Phenylobacterium hankyongense</name>
    <dbReference type="NCBI Taxonomy" id="1813876"/>
    <lineage>
        <taxon>Bacteria</taxon>
        <taxon>Pseudomonadati</taxon>
        <taxon>Pseudomonadota</taxon>
        <taxon>Alphaproteobacteria</taxon>
        <taxon>Caulobacterales</taxon>
        <taxon>Caulobacteraceae</taxon>
        <taxon>Phenylobacterium</taxon>
    </lineage>
</organism>
<dbReference type="GO" id="GO:1901135">
    <property type="term" value="P:carbohydrate derivative metabolic process"/>
    <property type="evidence" value="ECO:0007669"/>
    <property type="project" value="UniProtKB-ARBA"/>
</dbReference>
<keyword evidence="1 3" id="KW-0378">Hydrolase</keyword>
<feature type="active site" description="Proton donor" evidence="3">
    <location>
        <position position="155"/>
    </location>
</feature>
<dbReference type="EMBL" id="QFYP01000001">
    <property type="protein sequence ID" value="RAK58479.1"/>
    <property type="molecule type" value="Genomic_DNA"/>
</dbReference>
<keyword evidence="6" id="KW-1185">Reference proteome</keyword>
<comment type="caution">
    <text evidence="5">The sequence shown here is derived from an EMBL/GenBank/DDBJ whole genome shotgun (WGS) entry which is preliminary data.</text>
</comment>
<dbReference type="Pfam" id="PF07555">
    <property type="entry name" value="NAGidase"/>
    <property type="match status" value="1"/>
</dbReference>
<evidence type="ECO:0000256" key="1">
    <source>
        <dbReference type="ARBA" id="ARBA00022801"/>
    </source>
</evidence>
<reference evidence="6" key="1">
    <citation type="submission" date="2018-05" db="EMBL/GenBank/DDBJ databases">
        <authorList>
            <person name="Li X."/>
        </authorList>
    </citation>
    <scope>NUCLEOTIDE SEQUENCE [LARGE SCALE GENOMIC DNA]</scope>
    <source>
        <strain evidence="6">HKS-05</strain>
    </source>
</reference>
<sequence>MPASPYFAGPCRELVRAANPEGLRSRNVRSLSAPTQENAVDLGIIEGFFGRPWRWAERAEAVRFLAPHGYRFFLYAPKADPYLRRDWREPYPEANLEALADLAGVCRAAGVRFGVGLTPYELHFDFDAEAKAALAAKLAALDAVGIEDLAILFDDMRGDLPDLAARQAEIVHWVGARTHAGRLIVCPSYYSDDPILDRVFGQRPENYLADFGAALDSAIEIMWTGEEVCSAEYSPGHLTRVAEQMGRKPFLWDNYPVNDGPRMSRHLHLRAVTGRPGAIAPLIAGHAVNPASQAVLSRIPALTLADSYAQGEAYQYGEAFIRAANAVLGPELAALVRSDLSALQDWGLDAPESRKARLLTRYAAFDHPGAREIVAWLEGAYEITGEELQTQ</sequence>
<feature type="domain" description="GH84" evidence="4">
    <location>
        <begin position="40"/>
        <end position="312"/>
    </location>
</feature>
<dbReference type="OrthoDB" id="9760892at2"/>
<evidence type="ECO:0000313" key="5">
    <source>
        <dbReference type="EMBL" id="RAK58479.1"/>
    </source>
</evidence>
<dbReference type="PROSITE" id="PS52009">
    <property type="entry name" value="GH84"/>
    <property type="match status" value="1"/>
</dbReference>
<evidence type="ECO:0000313" key="6">
    <source>
        <dbReference type="Proteomes" id="UP000249842"/>
    </source>
</evidence>
<accession>A0A328AV30</accession>
<comment type="similarity">
    <text evidence="3">Belongs to the glycosyl hydrolase 84 family.</text>
</comment>
<proteinExistence type="inferred from homology"/>
<dbReference type="PANTHER" id="PTHR13170">
    <property type="entry name" value="O-GLCNACASE"/>
    <property type="match status" value="1"/>
</dbReference>
<name>A0A328AV30_9CAUL</name>
<evidence type="ECO:0000256" key="3">
    <source>
        <dbReference type="PROSITE-ProRule" id="PRU01353"/>
    </source>
</evidence>
<dbReference type="PANTHER" id="PTHR13170:SF16">
    <property type="entry name" value="PROTEIN O-GLCNACASE"/>
    <property type="match status" value="1"/>
</dbReference>
<evidence type="ECO:0000256" key="2">
    <source>
        <dbReference type="ARBA" id="ARBA00023295"/>
    </source>
</evidence>
<gene>
    <name evidence="5" type="ORF">DJ021_01025</name>
</gene>
<evidence type="ECO:0000259" key="4">
    <source>
        <dbReference type="PROSITE" id="PS52009"/>
    </source>
</evidence>
<dbReference type="InterPro" id="IPR051822">
    <property type="entry name" value="Glycosyl_Hydrolase_84"/>
</dbReference>
<protein>
    <submittedName>
        <fullName evidence="5">Hyaluronidase</fullName>
    </submittedName>
</protein>
<dbReference type="GO" id="GO:0015929">
    <property type="term" value="F:hexosaminidase activity"/>
    <property type="evidence" value="ECO:0007669"/>
    <property type="project" value="UniProtKB-ARBA"/>
</dbReference>
<dbReference type="SUPFAM" id="SSF51445">
    <property type="entry name" value="(Trans)glycosidases"/>
    <property type="match status" value="1"/>
</dbReference>
<dbReference type="InterPro" id="IPR017853">
    <property type="entry name" value="GH"/>
</dbReference>
<dbReference type="InterPro" id="IPR011496">
    <property type="entry name" value="O-GlcNAcase_cat"/>
</dbReference>
<dbReference type="AlphaFoldDB" id="A0A328AV30"/>
<dbReference type="Proteomes" id="UP000249842">
    <property type="component" value="Unassembled WGS sequence"/>
</dbReference>